<evidence type="ECO:0000256" key="1">
    <source>
        <dbReference type="ARBA" id="ARBA00006721"/>
    </source>
</evidence>
<feature type="domain" description="Glycosyl transferase family 25" evidence="5">
    <location>
        <begin position="99"/>
        <end position="192"/>
    </location>
</feature>
<dbReference type="AlphaFoldDB" id="A0A9P4SA65"/>
<gene>
    <name evidence="6" type="ORF">M501DRAFT_955895</name>
</gene>
<dbReference type="InterPro" id="IPR050757">
    <property type="entry name" value="Collagen_mod_GT25"/>
</dbReference>
<proteinExistence type="inferred from homology"/>
<evidence type="ECO:0000259" key="5">
    <source>
        <dbReference type="Pfam" id="PF01755"/>
    </source>
</evidence>
<name>A0A9P4SA65_9PEZI</name>
<evidence type="ECO:0000313" key="6">
    <source>
        <dbReference type="EMBL" id="KAF2838870.1"/>
    </source>
</evidence>
<dbReference type="Proteomes" id="UP000799429">
    <property type="component" value="Unassembled WGS sequence"/>
</dbReference>
<evidence type="ECO:0000256" key="3">
    <source>
        <dbReference type="ARBA" id="ARBA00022679"/>
    </source>
</evidence>
<evidence type="ECO:0000313" key="7">
    <source>
        <dbReference type="Proteomes" id="UP000799429"/>
    </source>
</evidence>
<dbReference type="EMBL" id="MU006096">
    <property type="protein sequence ID" value="KAF2838870.1"/>
    <property type="molecule type" value="Genomic_DNA"/>
</dbReference>
<comment type="caution">
    <text evidence="6">The sequence shown here is derived from an EMBL/GenBank/DDBJ whole genome shotgun (WGS) entry which is preliminary data.</text>
</comment>
<protein>
    <submittedName>
        <fullName evidence="6">Glycosyltransferase family 25 protein</fullName>
    </submittedName>
</protein>
<keyword evidence="4" id="KW-0812">Transmembrane</keyword>
<feature type="transmembrane region" description="Helical" evidence="4">
    <location>
        <begin position="12"/>
        <end position="30"/>
    </location>
</feature>
<dbReference type="Pfam" id="PF01755">
    <property type="entry name" value="Glyco_transf_25"/>
    <property type="match status" value="1"/>
</dbReference>
<organism evidence="6 7">
    <name type="scientific">Patellaria atrata CBS 101060</name>
    <dbReference type="NCBI Taxonomy" id="1346257"/>
    <lineage>
        <taxon>Eukaryota</taxon>
        <taxon>Fungi</taxon>
        <taxon>Dikarya</taxon>
        <taxon>Ascomycota</taxon>
        <taxon>Pezizomycotina</taxon>
        <taxon>Dothideomycetes</taxon>
        <taxon>Dothideomycetes incertae sedis</taxon>
        <taxon>Patellariales</taxon>
        <taxon>Patellariaceae</taxon>
        <taxon>Patellaria</taxon>
    </lineage>
</organism>
<dbReference type="GO" id="GO:0016740">
    <property type="term" value="F:transferase activity"/>
    <property type="evidence" value="ECO:0007669"/>
    <property type="project" value="UniProtKB-KW"/>
</dbReference>
<keyword evidence="7" id="KW-1185">Reference proteome</keyword>
<keyword evidence="4" id="KW-1133">Transmembrane helix</keyword>
<comment type="similarity">
    <text evidence="1">Belongs to the glycosyltransferase 25 family.</text>
</comment>
<sequence>MMGHAIMRQNTFMRGGGAAFLFVLIFLWILTFKRPSIPAVPGSWQPSSAQLEVAQSPVVQDGIKRASPPSNLGSYPKITLTEPADDNIRDIQNSTLGFQKIFILSMPNRSDKRDALTLSAYLTGLDVEFIDGVNGSLVSEKAYPQPWKQDEPAGTIGCWRGHMEIYQKMVREKISTAMIMEDDVDWDVMIKAQMTEFARGTRYLQKSVSPTHSPYGDGWDILSTGHCGIWNKVREDQDYWVSENDPTVVVPIQREWWRKPNLTPPALAGDRSRVVMSPYQLSCLASYAVSLRGAARIIYDQAILPNAQGIDSGLGAICKRHEYGFNSCLAAYPMITGVHRPAGDMTRESDRKTLRTGRVREKAQSDNLMFPVRMNLGSLLLGDTVVKAQWPDHAMVQELDTRTYELPRGRGVFVRGDEYIKDVPEEEQKVLTDTAQVEKKAVTETEEKKAEE</sequence>
<keyword evidence="2" id="KW-0328">Glycosyltransferase</keyword>
<keyword evidence="4" id="KW-0472">Membrane</keyword>
<keyword evidence="3" id="KW-0808">Transferase</keyword>
<evidence type="ECO:0000256" key="4">
    <source>
        <dbReference type="SAM" id="Phobius"/>
    </source>
</evidence>
<dbReference type="PANTHER" id="PTHR10730:SF53">
    <property type="entry name" value="GLYCOSYLTRANSFERASE 25 FAMILY MEMBER"/>
    <property type="match status" value="1"/>
</dbReference>
<accession>A0A9P4SA65</accession>
<dbReference type="OrthoDB" id="47375at2759"/>
<evidence type="ECO:0000256" key="2">
    <source>
        <dbReference type="ARBA" id="ARBA00022676"/>
    </source>
</evidence>
<dbReference type="InterPro" id="IPR002654">
    <property type="entry name" value="Glyco_trans_25"/>
</dbReference>
<dbReference type="PANTHER" id="PTHR10730">
    <property type="entry name" value="PROCOLLAGEN-LYSINE,2-OXOGLUTARATE 5-DIOXYGENASE/GLYCOSYLTRANSFERASE 25 FAMILY MEMBER"/>
    <property type="match status" value="1"/>
</dbReference>
<dbReference type="CDD" id="cd06532">
    <property type="entry name" value="Glyco_transf_25"/>
    <property type="match status" value="1"/>
</dbReference>
<reference evidence="6" key="1">
    <citation type="journal article" date="2020" name="Stud. Mycol.">
        <title>101 Dothideomycetes genomes: a test case for predicting lifestyles and emergence of pathogens.</title>
        <authorList>
            <person name="Haridas S."/>
            <person name="Albert R."/>
            <person name="Binder M."/>
            <person name="Bloem J."/>
            <person name="Labutti K."/>
            <person name="Salamov A."/>
            <person name="Andreopoulos B."/>
            <person name="Baker S."/>
            <person name="Barry K."/>
            <person name="Bills G."/>
            <person name="Bluhm B."/>
            <person name="Cannon C."/>
            <person name="Castanera R."/>
            <person name="Culley D."/>
            <person name="Daum C."/>
            <person name="Ezra D."/>
            <person name="Gonzalez J."/>
            <person name="Henrissat B."/>
            <person name="Kuo A."/>
            <person name="Liang C."/>
            <person name="Lipzen A."/>
            <person name="Lutzoni F."/>
            <person name="Magnuson J."/>
            <person name="Mondo S."/>
            <person name="Nolan M."/>
            <person name="Ohm R."/>
            <person name="Pangilinan J."/>
            <person name="Park H.-J."/>
            <person name="Ramirez L."/>
            <person name="Alfaro M."/>
            <person name="Sun H."/>
            <person name="Tritt A."/>
            <person name="Yoshinaga Y."/>
            <person name="Zwiers L.-H."/>
            <person name="Turgeon B."/>
            <person name="Goodwin S."/>
            <person name="Spatafora J."/>
            <person name="Crous P."/>
            <person name="Grigoriev I."/>
        </authorList>
    </citation>
    <scope>NUCLEOTIDE SEQUENCE</scope>
    <source>
        <strain evidence="6">CBS 101060</strain>
    </source>
</reference>